<evidence type="ECO:0000313" key="2">
    <source>
        <dbReference type="Proteomes" id="UP000024635"/>
    </source>
</evidence>
<name>A0A016U8U2_9BILA</name>
<proteinExistence type="predicted"/>
<sequence length="83" mass="8970">MVAYNELELPAATSPGFLIEDVSAILSGPRIVVRGPADPNDIYKSRNAQRWPIPVRSRSNFQSCTASMAVAGPVAQIRGTSWI</sequence>
<gene>
    <name evidence="1" type="primary">Acey_s0051.g2123</name>
    <name evidence="1" type="ORF">Y032_0051g2123</name>
</gene>
<organism evidence="1 2">
    <name type="scientific">Ancylostoma ceylanicum</name>
    <dbReference type="NCBI Taxonomy" id="53326"/>
    <lineage>
        <taxon>Eukaryota</taxon>
        <taxon>Metazoa</taxon>
        <taxon>Ecdysozoa</taxon>
        <taxon>Nematoda</taxon>
        <taxon>Chromadorea</taxon>
        <taxon>Rhabditida</taxon>
        <taxon>Rhabditina</taxon>
        <taxon>Rhabditomorpha</taxon>
        <taxon>Strongyloidea</taxon>
        <taxon>Ancylostomatidae</taxon>
        <taxon>Ancylostomatinae</taxon>
        <taxon>Ancylostoma</taxon>
    </lineage>
</organism>
<reference evidence="2" key="1">
    <citation type="journal article" date="2015" name="Nat. Genet.">
        <title>The genome and transcriptome of the zoonotic hookworm Ancylostoma ceylanicum identify infection-specific gene families.</title>
        <authorList>
            <person name="Schwarz E.M."/>
            <person name="Hu Y."/>
            <person name="Antoshechkin I."/>
            <person name="Miller M.M."/>
            <person name="Sternberg P.W."/>
            <person name="Aroian R.V."/>
        </authorList>
    </citation>
    <scope>NUCLEOTIDE SEQUENCE</scope>
    <source>
        <strain evidence="2">HY135</strain>
    </source>
</reference>
<dbReference type="EMBL" id="JARK01001387">
    <property type="protein sequence ID" value="EYC11287.1"/>
    <property type="molecule type" value="Genomic_DNA"/>
</dbReference>
<comment type="caution">
    <text evidence="1">The sequence shown here is derived from an EMBL/GenBank/DDBJ whole genome shotgun (WGS) entry which is preliminary data.</text>
</comment>
<dbReference type="AlphaFoldDB" id="A0A016U8U2"/>
<evidence type="ECO:0000313" key="1">
    <source>
        <dbReference type="EMBL" id="EYC11287.1"/>
    </source>
</evidence>
<keyword evidence="2" id="KW-1185">Reference proteome</keyword>
<accession>A0A016U8U2</accession>
<protein>
    <submittedName>
        <fullName evidence="1">Uncharacterized protein</fullName>
    </submittedName>
</protein>
<dbReference type="Proteomes" id="UP000024635">
    <property type="component" value="Unassembled WGS sequence"/>
</dbReference>